<gene>
    <name evidence="3" type="ORF">J4032_01905</name>
</gene>
<accession>A0ABY3WCZ6</accession>
<reference evidence="3 4" key="1">
    <citation type="submission" date="2021-03" db="EMBL/GenBank/DDBJ databases">
        <title>Complete genome of Streptomyces formicae strain 1H-GS9 (DSM 100524).</title>
        <authorList>
            <person name="Atanasov K.E."/>
            <person name="Altabella T."/>
            <person name="Ferrer A."/>
        </authorList>
    </citation>
    <scope>NUCLEOTIDE SEQUENCE [LARGE SCALE GENOMIC DNA]</scope>
    <source>
        <strain evidence="3 4">1H-GS9</strain>
    </source>
</reference>
<dbReference type="InterPro" id="IPR010982">
    <property type="entry name" value="Lambda_DNA-bd_dom_sf"/>
</dbReference>
<evidence type="ECO:0000259" key="2">
    <source>
        <dbReference type="PROSITE" id="PS50943"/>
    </source>
</evidence>
<evidence type="ECO:0000313" key="4">
    <source>
        <dbReference type="Proteomes" id="UP000828924"/>
    </source>
</evidence>
<keyword evidence="1" id="KW-0175">Coiled coil</keyword>
<organism evidence="3 4">
    <name type="scientific">Streptomyces formicae</name>
    <dbReference type="NCBI Taxonomy" id="1616117"/>
    <lineage>
        <taxon>Bacteria</taxon>
        <taxon>Bacillati</taxon>
        <taxon>Actinomycetota</taxon>
        <taxon>Actinomycetes</taxon>
        <taxon>Kitasatosporales</taxon>
        <taxon>Streptomycetaceae</taxon>
        <taxon>Streptomyces</taxon>
    </lineage>
</organism>
<evidence type="ECO:0000256" key="1">
    <source>
        <dbReference type="SAM" id="Coils"/>
    </source>
</evidence>
<dbReference type="Pfam" id="PF13560">
    <property type="entry name" value="HTH_31"/>
    <property type="match status" value="1"/>
</dbReference>
<name>A0ABY3WCZ6_9ACTN</name>
<feature type="domain" description="HTH cro/C1-type" evidence="2">
    <location>
        <begin position="27"/>
        <end position="62"/>
    </location>
</feature>
<evidence type="ECO:0000313" key="3">
    <source>
        <dbReference type="EMBL" id="UNM10427.1"/>
    </source>
</evidence>
<dbReference type="CDD" id="cd00093">
    <property type="entry name" value="HTH_XRE"/>
    <property type="match status" value="1"/>
</dbReference>
<dbReference type="RefSeq" id="WP_242328930.1">
    <property type="nucleotide sequence ID" value="NZ_CP071872.1"/>
</dbReference>
<dbReference type="EMBL" id="CP071872">
    <property type="protein sequence ID" value="UNM10427.1"/>
    <property type="molecule type" value="Genomic_DNA"/>
</dbReference>
<dbReference type="InterPro" id="IPR001387">
    <property type="entry name" value="Cro/C1-type_HTH"/>
</dbReference>
<dbReference type="PROSITE" id="PS50943">
    <property type="entry name" value="HTH_CROC1"/>
    <property type="match status" value="1"/>
</dbReference>
<sequence>MTLPPDDDQVPHSSLAGPALPVLAETLRSLFKELGRSQRDFSAHVHWDHTAVSRYLRGERLPPWEFVGTLLREVETARGGPMSPEDRDRIAALHRRALEERNGWSALVQVLRQDSQLAEERARRAESELQAVATNRQAQDEGWRWSAFTGSLAERGWPEDSLTALDRATARTVACLADPTAELACRTTGVVAAGAQSGRTTIGAGVIARALDTGYRLVIVFSGTLNLLRSQTQRRLEEALLARDDADQQLQARFPLLRLTSEESDYRSMPSGSALQFEKRNKALPLFAPPNLYPAVPRLLVVKQNVAVLRKLLQDLRRAGPTLEEVPALIVDFEPSRPYLALHGGASGDKTAAQPRIDLIRSEITNLLPRAQLVRFEHQVTCASPTTTMRSESLWDGPPDFVVSAHPWDPRGAWEDPA</sequence>
<dbReference type="Proteomes" id="UP000828924">
    <property type="component" value="Chromosome"/>
</dbReference>
<proteinExistence type="predicted"/>
<dbReference type="SUPFAM" id="SSF47413">
    <property type="entry name" value="lambda repressor-like DNA-binding domains"/>
    <property type="match status" value="1"/>
</dbReference>
<keyword evidence="4" id="KW-1185">Reference proteome</keyword>
<feature type="coiled-coil region" evidence="1">
    <location>
        <begin position="108"/>
        <end position="135"/>
    </location>
</feature>
<protein>
    <recommendedName>
        <fullName evidence="2">HTH cro/C1-type domain-containing protein</fullName>
    </recommendedName>
</protein>